<evidence type="ECO:0000259" key="17">
    <source>
        <dbReference type="Pfam" id="PF07479"/>
    </source>
</evidence>
<comment type="similarity">
    <text evidence="1 9 13">Belongs to the NAD-dependent glycerol-3-phosphate dehydrogenase family.</text>
</comment>
<evidence type="ECO:0000256" key="8">
    <source>
        <dbReference type="ARBA" id="ARBA00023264"/>
    </source>
</evidence>
<dbReference type="PIRSF" id="PIRSF000114">
    <property type="entry name" value="Glycerol-3-P_dh"/>
    <property type="match status" value="1"/>
</dbReference>
<proteinExistence type="inferred from homology"/>
<feature type="binding site" evidence="9">
    <location>
        <position position="188"/>
    </location>
    <ligand>
        <name>sn-glycerol 3-phosphate</name>
        <dbReference type="ChEBI" id="CHEBI:57597"/>
    </ligand>
</feature>
<evidence type="ECO:0000313" key="19">
    <source>
        <dbReference type="Proteomes" id="UP000245048"/>
    </source>
</evidence>
<comment type="catalytic activity">
    <reaction evidence="9 14">
        <text>sn-glycerol 3-phosphate + NADP(+) = dihydroxyacetone phosphate + NADPH + H(+)</text>
        <dbReference type="Rhea" id="RHEA:11096"/>
        <dbReference type="ChEBI" id="CHEBI:15378"/>
        <dbReference type="ChEBI" id="CHEBI:57597"/>
        <dbReference type="ChEBI" id="CHEBI:57642"/>
        <dbReference type="ChEBI" id="CHEBI:57783"/>
        <dbReference type="ChEBI" id="CHEBI:58349"/>
        <dbReference type="EC" id="1.1.1.94"/>
    </reaction>
</comment>
<evidence type="ECO:0000256" key="15">
    <source>
        <dbReference type="SAM" id="SignalP"/>
    </source>
</evidence>
<feature type="binding site" evidence="9">
    <location>
        <position position="251"/>
    </location>
    <ligand>
        <name>sn-glycerol 3-phosphate</name>
        <dbReference type="ChEBI" id="CHEBI:57597"/>
    </ligand>
</feature>
<keyword evidence="19" id="KW-1185">Reference proteome</keyword>
<evidence type="ECO:0000256" key="9">
    <source>
        <dbReference type="HAMAP-Rule" id="MF_00394"/>
    </source>
</evidence>
<dbReference type="AlphaFoldDB" id="A0A2U1V6T8"/>
<dbReference type="GO" id="GO:0051287">
    <property type="term" value="F:NAD binding"/>
    <property type="evidence" value="ECO:0007669"/>
    <property type="project" value="InterPro"/>
</dbReference>
<evidence type="ECO:0000256" key="14">
    <source>
        <dbReference type="RuleBase" id="RU000439"/>
    </source>
</evidence>
<dbReference type="Proteomes" id="UP000245048">
    <property type="component" value="Unassembled WGS sequence"/>
</dbReference>
<dbReference type="InterPro" id="IPR006109">
    <property type="entry name" value="G3P_DH_NAD-dep_C"/>
</dbReference>
<dbReference type="SUPFAM" id="SSF48179">
    <property type="entry name" value="6-phosphogluconate dehydrogenase C-terminal domain-like"/>
    <property type="match status" value="1"/>
</dbReference>
<dbReference type="EC" id="1.1.1.94" evidence="9"/>
<dbReference type="EMBL" id="PDOA01000003">
    <property type="protein sequence ID" value="PWC29638.1"/>
    <property type="molecule type" value="Genomic_DNA"/>
</dbReference>
<dbReference type="Pfam" id="PF01210">
    <property type="entry name" value="NAD_Gly3P_dh_N"/>
    <property type="match status" value="1"/>
</dbReference>
<dbReference type="Pfam" id="PF07479">
    <property type="entry name" value="NAD_Gly3P_dh_C"/>
    <property type="match status" value="1"/>
</dbReference>
<feature type="binding site" evidence="9">
    <location>
        <position position="133"/>
    </location>
    <ligand>
        <name>sn-glycerol 3-phosphate</name>
        <dbReference type="ChEBI" id="CHEBI:57597"/>
    </ligand>
</feature>
<feature type="binding site" evidence="11">
    <location>
        <begin position="252"/>
        <end position="253"/>
    </location>
    <ligand>
        <name>substrate</name>
    </ligand>
</feature>
<evidence type="ECO:0000256" key="3">
    <source>
        <dbReference type="ARBA" id="ARBA00022857"/>
    </source>
</evidence>
<dbReference type="GO" id="GO:0141153">
    <property type="term" value="F:glycerol-3-phosphate dehydrogenase (NADP+) activity"/>
    <property type="evidence" value="ECO:0007669"/>
    <property type="project" value="RHEA"/>
</dbReference>
<feature type="binding site" evidence="11">
    <location>
        <position position="105"/>
    </location>
    <ligand>
        <name>substrate</name>
    </ligand>
</feature>
<sequence>MSMRRIAVIGAGAWGTALAIQAARAGAAVTLWARDPARAAAMQAARENAAHLPGHRLPEAIAVTADPATTLAGAELALLVVPAQHMARVLEGFPAALPPVLVAAKGVTAEGHRLPLETLALVRPGLPAGVLTGPNFAAEVAAGLPAAAVVAGLPPALREQAIAGLATAAFRLYGQDDAVGAQVGGAAKNVIAIAAGAVMGAGLGENARAALVTRGIAEIGRLALALGGRAETVAGLSGLGDLLLTCTGPGSRNFSLGFALGQGRHLADILAERNSVTEGVATAPALLARAHAEGVEMPIAAAVAAVLAGEADVAGAVTQLMTRPLRHEGG</sequence>
<feature type="binding site" evidence="9">
    <location>
        <position position="253"/>
    </location>
    <ligand>
        <name>sn-glycerol 3-phosphate</name>
        <dbReference type="ChEBI" id="CHEBI:57597"/>
    </ligand>
</feature>
<dbReference type="HAMAP" id="MF_00394">
    <property type="entry name" value="NAD_Glyc3P_dehydrog"/>
    <property type="match status" value="1"/>
</dbReference>
<dbReference type="InterPro" id="IPR011128">
    <property type="entry name" value="G3P_DH_NAD-dep_N"/>
</dbReference>
<keyword evidence="6 9" id="KW-0443">Lipid metabolism</keyword>
<dbReference type="NCBIfam" id="NF000942">
    <property type="entry name" value="PRK00094.1-4"/>
    <property type="match status" value="1"/>
</dbReference>
<dbReference type="UniPathway" id="UPA00940"/>
<feature type="binding site" evidence="9">
    <location>
        <position position="137"/>
    </location>
    <ligand>
        <name>NADPH</name>
        <dbReference type="ChEBI" id="CHEBI:57783"/>
    </ligand>
</feature>
<comment type="function">
    <text evidence="9">Catalyzes the reduction of the glycolytic intermediate dihydroxyacetone phosphate (DHAP) to sn-glycerol 3-phosphate (G3P), the key precursor for phospholipid synthesis.</text>
</comment>
<evidence type="ECO:0000256" key="10">
    <source>
        <dbReference type="PIRSR" id="PIRSR000114-1"/>
    </source>
</evidence>
<keyword evidence="8 9" id="KW-1208">Phospholipid metabolism</keyword>
<evidence type="ECO:0000256" key="7">
    <source>
        <dbReference type="ARBA" id="ARBA00023209"/>
    </source>
</evidence>
<dbReference type="PRINTS" id="PR00077">
    <property type="entry name" value="GPDHDRGNASE"/>
</dbReference>
<evidence type="ECO:0000256" key="1">
    <source>
        <dbReference type="ARBA" id="ARBA00011009"/>
    </source>
</evidence>
<dbReference type="SUPFAM" id="SSF51735">
    <property type="entry name" value="NAD(P)-binding Rossmann-fold domains"/>
    <property type="match status" value="1"/>
</dbReference>
<dbReference type="GO" id="GO:0005975">
    <property type="term" value="P:carbohydrate metabolic process"/>
    <property type="evidence" value="ECO:0007669"/>
    <property type="project" value="InterPro"/>
</dbReference>
<evidence type="ECO:0000256" key="12">
    <source>
        <dbReference type="PIRSR" id="PIRSR000114-3"/>
    </source>
</evidence>
<evidence type="ECO:0000256" key="11">
    <source>
        <dbReference type="PIRSR" id="PIRSR000114-2"/>
    </source>
</evidence>
<evidence type="ECO:0000256" key="5">
    <source>
        <dbReference type="ARBA" id="ARBA00023027"/>
    </source>
</evidence>
<feature type="chain" id="PRO_5015774142" description="Glycerol-3-phosphate dehydrogenase [NAD(P)+]" evidence="15">
    <location>
        <begin position="23"/>
        <end position="330"/>
    </location>
</feature>
<dbReference type="PANTHER" id="PTHR11728">
    <property type="entry name" value="GLYCEROL-3-PHOSPHATE DEHYDROGENASE"/>
    <property type="match status" value="1"/>
</dbReference>
<keyword evidence="2 9" id="KW-0444">Lipid biosynthesis</keyword>
<dbReference type="InterPro" id="IPR036291">
    <property type="entry name" value="NAD(P)-bd_dom_sf"/>
</dbReference>
<comment type="caution">
    <text evidence="18">The sequence shown here is derived from an EMBL/GenBank/DDBJ whole genome shotgun (WGS) entry which is preliminary data.</text>
</comment>
<evidence type="ECO:0000256" key="13">
    <source>
        <dbReference type="RuleBase" id="RU000437"/>
    </source>
</evidence>
<evidence type="ECO:0000256" key="6">
    <source>
        <dbReference type="ARBA" id="ARBA00023098"/>
    </source>
</evidence>
<comment type="subcellular location">
    <subcellularLocation>
        <location evidence="9">Cytoplasm</location>
    </subcellularLocation>
</comment>
<feature type="binding site" evidence="9">
    <location>
        <position position="105"/>
    </location>
    <ligand>
        <name>sn-glycerol 3-phosphate</name>
        <dbReference type="ChEBI" id="CHEBI:57597"/>
    </ligand>
</feature>
<dbReference type="FunFam" id="1.10.1040.10:FF:000001">
    <property type="entry name" value="Glycerol-3-phosphate dehydrogenase [NAD(P)+]"/>
    <property type="match status" value="1"/>
</dbReference>
<dbReference type="NCBIfam" id="NF000940">
    <property type="entry name" value="PRK00094.1-2"/>
    <property type="match status" value="1"/>
</dbReference>
<dbReference type="GO" id="GO:0046168">
    <property type="term" value="P:glycerol-3-phosphate catabolic process"/>
    <property type="evidence" value="ECO:0007669"/>
    <property type="project" value="InterPro"/>
</dbReference>
<comment type="pathway">
    <text evidence="9">Membrane lipid metabolism; glycerophospholipid metabolism.</text>
</comment>
<feature type="binding site" evidence="9">
    <location>
        <position position="252"/>
    </location>
    <ligand>
        <name>NADPH</name>
        <dbReference type="ChEBI" id="CHEBI:57783"/>
    </ligand>
</feature>
<feature type="binding site" evidence="9">
    <location>
        <position position="34"/>
    </location>
    <ligand>
        <name>NADPH</name>
        <dbReference type="ChEBI" id="CHEBI:57783"/>
    </ligand>
</feature>
<reference evidence="19" key="1">
    <citation type="submission" date="2017-10" db="EMBL/GenBank/DDBJ databases">
        <authorList>
            <person name="Toshchakov S.V."/>
            <person name="Goeva M.A."/>
        </authorList>
    </citation>
    <scope>NUCLEOTIDE SEQUENCE [LARGE SCALE GENOMIC DNA]</scope>
    <source>
        <strain evidence="19">JR1/69-1-13</strain>
    </source>
</reference>
<evidence type="ECO:0000256" key="4">
    <source>
        <dbReference type="ARBA" id="ARBA00023002"/>
    </source>
</evidence>
<feature type="domain" description="Glycerol-3-phosphate dehydrogenase NAD-dependent N-terminal" evidence="16">
    <location>
        <begin position="6"/>
        <end position="151"/>
    </location>
</feature>
<feature type="binding site" evidence="9">
    <location>
        <position position="252"/>
    </location>
    <ligand>
        <name>sn-glycerol 3-phosphate</name>
        <dbReference type="ChEBI" id="CHEBI:57597"/>
    </ligand>
</feature>
<feature type="signal peptide" evidence="15">
    <location>
        <begin position="1"/>
        <end position="22"/>
    </location>
</feature>
<keyword evidence="9" id="KW-0547">Nucleotide-binding</keyword>
<feature type="binding site" evidence="9">
    <location>
        <position position="278"/>
    </location>
    <ligand>
        <name>NADPH</name>
        <dbReference type="ChEBI" id="CHEBI:57783"/>
    </ligand>
</feature>
<gene>
    <name evidence="9" type="primary">gpsA</name>
    <name evidence="18" type="ORF">CR165_06770</name>
</gene>
<dbReference type="InterPro" id="IPR008927">
    <property type="entry name" value="6-PGluconate_DH-like_C_sf"/>
</dbReference>
<feature type="active site" description="Proton acceptor" evidence="9 10">
    <location>
        <position position="188"/>
    </location>
</feature>
<feature type="binding site" evidence="9">
    <location>
        <position position="276"/>
    </location>
    <ligand>
        <name>NADPH</name>
        <dbReference type="ChEBI" id="CHEBI:57783"/>
    </ligand>
</feature>
<dbReference type="GO" id="GO:0006650">
    <property type="term" value="P:glycerophospholipid metabolic process"/>
    <property type="evidence" value="ECO:0007669"/>
    <property type="project" value="UniProtKB-UniRule"/>
</dbReference>
<dbReference type="RefSeq" id="WP_109516209.1">
    <property type="nucleotide sequence ID" value="NZ_PDOA01000003.1"/>
</dbReference>
<keyword evidence="9" id="KW-0963">Cytoplasm</keyword>
<dbReference type="PANTHER" id="PTHR11728:SF1">
    <property type="entry name" value="GLYCEROL-3-PHOSPHATE DEHYDROGENASE [NAD(+)] 2, CHLOROPLASTIC"/>
    <property type="match status" value="1"/>
</dbReference>
<evidence type="ECO:0000256" key="2">
    <source>
        <dbReference type="ARBA" id="ARBA00022516"/>
    </source>
</evidence>
<evidence type="ECO:0000259" key="16">
    <source>
        <dbReference type="Pfam" id="PF01210"/>
    </source>
</evidence>
<dbReference type="GO" id="GO:0141152">
    <property type="term" value="F:glycerol-3-phosphate dehydrogenase (NAD+) activity"/>
    <property type="evidence" value="ECO:0007669"/>
    <property type="project" value="RHEA"/>
</dbReference>
<dbReference type="GO" id="GO:0005829">
    <property type="term" value="C:cytosol"/>
    <property type="evidence" value="ECO:0007669"/>
    <property type="project" value="TreeGrafter"/>
</dbReference>
<name>A0A2U1V6T8_9PROT</name>
<dbReference type="OrthoDB" id="9812273at2"/>
<protein>
    <recommendedName>
        <fullName evidence="9">Glycerol-3-phosphate dehydrogenase [NAD(P)+]</fullName>
        <ecNumber evidence="9">1.1.1.94</ecNumber>
    </recommendedName>
    <alternativeName>
        <fullName evidence="9">NAD(P)(+)-dependent glycerol-3-phosphate dehydrogenase</fullName>
    </alternativeName>
    <alternativeName>
        <fullName evidence="9">NAD(P)H-dependent dihydroxyacetone-phosphate reductase</fullName>
    </alternativeName>
</protein>
<dbReference type="GO" id="GO:0046167">
    <property type="term" value="P:glycerol-3-phosphate biosynthetic process"/>
    <property type="evidence" value="ECO:0007669"/>
    <property type="project" value="UniProtKB-UniRule"/>
</dbReference>
<feature type="binding site" evidence="9">
    <location>
        <position position="241"/>
    </location>
    <ligand>
        <name>sn-glycerol 3-phosphate</name>
        <dbReference type="ChEBI" id="CHEBI:57597"/>
    </ligand>
</feature>
<feature type="binding site" evidence="12">
    <location>
        <position position="137"/>
    </location>
    <ligand>
        <name>NAD(+)</name>
        <dbReference type="ChEBI" id="CHEBI:57540"/>
    </ligand>
</feature>
<dbReference type="InterPro" id="IPR013328">
    <property type="entry name" value="6PGD_dom2"/>
</dbReference>
<feature type="domain" description="Glycerol-3-phosphate dehydrogenase NAD-dependent C-terminal" evidence="17">
    <location>
        <begin position="177"/>
        <end position="317"/>
    </location>
</feature>
<dbReference type="InterPro" id="IPR006168">
    <property type="entry name" value="G3P_DH_NAD-dep"/>
</dbReference>
<keyword evidence="3 9" id="KW-0521">NADP</keyword>
<keyword evidence="4 9" id="KW-0560">Oxidoreductase</keyword>
<keyword evidence="5 9" id="KW-0520">NAD</keyword>
<keyword evidence="15" id="KW-0732">Signal</keyword>
<feature type="binding site" evidence="9">
    <location>
        <position position="105"/>
    </location>
    <ligand>
        <name>NADPH</name>
        <dbReference type="ChEBI" id="CHEBI:57783"/>
    </ligand>
</feature>
<dbReference type="PROSITE" id="PS00957">
    <property type="entry name" value="NAD_G3PDH"/>
    <property type="match status" value="1"/>
</dbReference>
<dbReference type="Gene3D" id="1.10.1040.10">
    <property type="entry name" value="N-(1-d-carboxylethyl)-l-norvaline Dehydrogenase, domain 2"/>
    <property type="match status" value="1"/>
</dbReference>
<feature type="binding site" evidence="12">
    <location>
        <begin position="10"/>
        <end position="15"/>
    </location>
    <ligand>
        <name>NAD(+)</name>
        <dbReference type="ChEBI" id="CHEBI:57540"/>
    </ligand>
</feature>
<keyword evidence="7 9" id="KW-0594">Phospholipid biosynthesis</keyword>
<dbReference type="GO" id="GO:0008654">
    <property type="term" value="P:phospholipid biosynthetic process"/>
    <property type="evidence" value="ECO:0007669"/>
    <property type="project" value="UniProtKB-KW"/>
</dbReference>
<comment type="caution">
    <text evidence="9">Lacks conserved residue(s) required for the propagation of feature annotation.</text>
</comment>
<organism evidence="18 19">
    <name type="scientific">Teichococcus aestuarii</name>
    <dbReference type="NCBI Taxonomy" id="568898"/>
    <lineage>
        <taxon>Bacteria</taxon>
        <taxon>Pseudomonadati</taxon>
        <taxon>Pseudomonadota</taxon>
        <taxon>Alphaproteobacteria</taxon>
        <taxon>Acetobacterales</taxon>
        <taxon>Roseomonadaceae</taxon>
        <taxon>Roseomonas</taxon>
    </lineage>
</organism>
<feature type="binding site" evidence="9">
    <location>
        <position position="14"/>
    </location>
    <ligand>
        <name>NADPH</name>
        <dbReference type="ChEBI" id="CHEBI:57783"/>
    </ligand>
</feature>
<feature type="binding site" evidence="12">
    <location>
        <position position="252"/>
    </location>
    <ligand>
        <name>NAD(+)</name>
        <dbReference type="ChEBI" id="CHEBI:57540"/>
    </ligand>
</feature>
<evidence type="ECO:0000313" key="18">
    <source>
        <dbReference type="EMBL" id="PWC29638.1"/>
    </source>
</evidence>
<dbReference type="Gene3D" id="3.40.50.720">
    <property type="entry name" value="NAD(P)-binding Rossmann-like Domain"/>
    <property type="match status" value="1"/>
</dbReference>
<accession>A0A2U1V6T8</accession>
<comment type="catalytic activity">
    <reaction evidence="9">
        <text>sn-glycerol 3-phosphate + NAD(+) = dihydroxyacetone phosphate + NADH + H(+)</text>
        <dbReference type="Rhea" id="RHEA:11092"/>
        <dbReference type="ChEBI" id="CHEBI:15378"/>
        <dbReference type="ChEBI" id="CHEBI:57540"/>
        <dbReference type="ChEBI" id="CHEBI:57597"/>
        <dbReference type="ChEBI" id="CHEBI:57642"/>
        <dbReference type="ChEBI" id="CHEBI:57945"/>
        <dbReference type="EC" id="1.1.1.94"/>
    </reaction>
</comment>